<gene>
    <name evidence="2" type="ORF">MNBD_GAMMA24-1253</name>
</gene>
<dbReference type="Pfam" id="PF14559">
    <property type="entry name" value="TPR_19"/>
    <property type="match status" value="1"/>
</dbReference>
<accession>A0A3B1B877</accession>
<proteinExistence type="predicted"/>
<sequence length="218" mass="24321">MRSVWIVICFLLLPQAFQPVWADVAGADVKQLEQELQQIHKLESAGNTATAIKGYEALIKLHPKQPVLFNNLAVLMAKQGKLDAARERLEQAMQVDPLYATVYENLSAVYVEMARGSYAKALQLGTAPQQLSLKEVALDLDSAQEAGKKQNVQKLVAKVLAQAKKLPVASKQADKEDKEILLTLQGWASAWSAQQVDRYLSFYAPDFRPAKGMSRRRW</sequence>
<evidence type="ECO:0000259" key="1">
    <source>
        <dbReference type="Pfam" id="PF24125"/>
    </source>
</evidence>
<dbReference type="InterPro" id="IPR032710">
    <property type="entry name" value="NTF2-like_dom_sf"/>
</dbReference>
<dbReference type="PROSITE" id="PS50005">
    <property type="entry name" value="TPR"/>
    <property type="match status" value="1"/>
</dbReference>
<evidence type="ECO:0000313" key="2">
    <source>
        <dbReference type="EMBL" id="VAX12312.1"/>
    </source>
</evidence>
<dbReference type="AlphaFoldDB" id="A0A3B1B877"/>
<dbReference type="SUPFAM" id="SSF54427">
    <property type="entry name" value="NTF2-like"/>
    <property type="match status" value="1"/>
</dbReference>
<organism evidence="2">
    <name type="scientific">hydrothermal vent metagenome</name>
    <dbReference type="NCBI Taxonomy" id="652676"/>
    <lineage>
        <taxon>unclassified sequences</taxon>
        <taxon>metagenomes</taxon>
        <taxon>ecological metagenomes</taxon>
    </lineage>
</organism>
<dbReference type="Gene3D" id="1.25.40.10">
    <property type="entry name" value="Tetratricopeptide repeat domain"/>
    <property type="match status" value="1"/>
</dbReference>
<feature type="non-terminal residue" evidence="2">
    <location>
        <position position="218"/>
    </location>
</feature>
<dbReference type="SUPFAM" id="SSF48452">
    <property type="entry name" value="TPR-like"/>
    <property type="match status" value="1"/>
</dbReference>
<dbReference type="Pfam" id="PF24125">
    <property type="entry name" value="Cds6_C"/>
    <property type="match status" value="1"/>
</dbReference>
<dbReference type="InterPro" id="IPR011990">
    <property type="entry name" value="TPR-like_helical_dom_sf"/>
</dbReference>
<name>A0A3B1B877_9ZZZZ</name>
<reference evidence="2" key="1">
    <citation type="submission" date="2018-06" db="EMBL/GenBank/DDBJ databases">
        <authorList>
            <person name="Zhirakovskaya E."/>
        </authorList>
    </citation>
    <scope>NUCLEOTIDE SEQUENCE</scope>
</reference>
<feature type="domain" description="Cds6 C-terminal" evidence="1">
    <location>
        <begin position="180"/>
        <end position="218"/>
    </location>
</feature>
<protein>
    <recommendedName>
        <fullName evidence="1">Cds6 C-terminal domain-containing protein</fullName>
    </recommendedName>
</protein>
<dbReference type="EMBL" id="UOFZ01000030">
    <property type="protein sequence ID" value="VAX12312.1"/>
    <property type="molecule type" value="Genomic_DNA"/>
</dbReference>
<dbReference type="InterPro" id="IPR056203">
    <property type="entry name" value="Cds6_C"/>
</dbReference>
<dbReference type="InterPro" id="IPR019734">
    <property type="entry name" value="TPR_rpt"/>
</dbReference>